<feature type="transmembrane region" description="Helical" evidence="1">
    <location>
        <begin position="459"/>
        <end position="479"/>
    </location>
</feature>
<evidence type="ECO:0000313" key="2">
    <source>
        <dbReference type="EMBL" id="MCP2368205.1"/>
    </source>
</evidence>
<dbReference type="InterPro" id="IPR046671">
    <property type="entry name" value="DUF6541"/>
</dbReference>
<sequence length="669" mass="69184">MTWLEAVPAIAVAIVLFVVPGAPFAILLGLRGAAALGVAVAASVGIVGAASLLAPLIGLDWGLLPVGIVALVAALVSWGLRRFTARAGSDPGRWSELLPVLGGVATGGALILATLLPGMGSPRHPSQTYDALFHLNAIRWIADTADASPLHMTMTTPAAASGFYPTTWHAFAALAMQATGSSVVVTANAVSLAVAAFVWPVACAFLVRMLFGSRPLVLVLGGALSAGFAAFPYLLAWYGVLYPNSLAVALVPVALGALVGLLRGGPRRLGRAGAGTAPDPEVEPAARPATGAGMTATGWAIAAVMATGAATMAHPNALFSVFALSAPLVVSAAVRGLRAPSRASRRALIVVGTLAVFAVEAFVWTRFGTGDNGWPSVRPFYLSVAEALRNSPLDITVGWVSTILVLVGVIGGLLLRRTPVWLVVSWLLAAVLFGFANGWPEGPLRTAITGLWYNDAFRLAALGPVVAVPLAAIGLVLVLEWVELGLRRLARGRGAEPSSGLVLGVVALVAAIAVVGTQFGAVPSMRGDLERSFRLDAQSASVNPDELELFGDVDRLVPEDAVIAGNPWNGSALVYAYTGRRALFPHVGGAYPPAHRAIAEGLADATPEACEAARELGVTHVIDSDDRMLFVDDARAELYPGLTDLPRDPEGLTLVAERGDARLYEVTGC</sequence>
<evidence type="ECO:0000313" key="3">
    <source>
        <dbReference type="EMBL" id="SDS72344.1"/>
    </source>
</evidence>
<dbReference type="STRING" id="589382.SAMN04489721_1797"/>
<feature type="transmembrane region" description="Helical" evidence="1">
    <location>
        <begin position="35"/>
        <end position="57"/>
    </location>
</feature>
<feature type="transmembrane region" description="Helical" evidence="1">
    <location>
        <begin position="216"/>
        <end position="235"/>
    </location>
</feature>
<keyword evidence="1" id="KW-0472">Membrane</keyword>
<feature type="transmembrane region" description="Helical" evidence="1">
    <location>
        <begin position="292"/>
        <end position="311"/>
    </location>
</feature>
<feature type="transmembrane region" description="Helical" evidence="1">
    <location>
        <begin position="347"/>
        <end position="367"/>
    </location>
</feature>
<dbReference type="Proteomes" id="UP000199482">
    <property type="component" value="Chromosome I"/>
</dbReference>
<dbReference type="EMBL" id="LT629755">
    <property type="protein sequence ID" value="SDS72344.1"/>
    <property type="molecule type" value="Genomic_DNA"/>
</dbReference>
<feature type="transmembrane region" description="Helical" evidence="1">
    <location>
        <begin position="420"/>
        <end position="439"/>
    </location>
</feature>
<dbReference type="EMBL" id="SODL02000004">
    <property type="protein sequence ID" value="MCP2368205.1"/>
    <property type="molecule type" value="Genomic_DNA"/>
</dbReference>
<dbReference type="AlphaFoldDB" id="A0A1H1UIF9"/>
<keyword evidence="1" id="KW-0812">Transmembrane</keyword>
<dbReference type="Proteomes" id="UP000893823">
    <property type="component" value="Unassembled WGS sequence"/>
</dbReference>
<protein>
    <submittedName>
        <fullName evidence="3">Uncharacterized protein</fullName>
    </submittedName>
</protein>
<reference evidence="2" key="3">
    <citation type="submission" date="2022-06" db="EMBL/GenBank/DDBJ databases">
        <title>Genomic Encyclopedia of Type Strains, Phase III (KMG-III): the genomes of soil and plant-associated and newly described type strains.</title>
        <authorList>
            <person name="Whitman W."/>
        </authorList>
    </citation>
    <scope>NUCLEOTIDE SEQUENCE</scope>
    <source>
        <strain evidence="2">CPCC 202695</strain>
    </source>
</reference>
<reference evidence="4" key="2">
    <citation type="submission" date="2016-10" db="EMBL/GenBank/DDBJ databases">
        <authorList>
            <person name="Varghese N."/>
            <person name="Submissions S."/>
        </authorList>
    </citation>
    <scope>NUCLEOTIDE SEQUENCE [LARGE SCALE GENOMIC DNA]</scope>
    <source>
        <strain evidence="4">CPCC 202695</strain>
    </source>
</reference>
<feature type="transmembrane region" description="Helical" evidence="1">
    <location>
        <begin position="100"/>
        <end position="119"/>
    </location>
</feature>
<keyword evidence="5" id="KW-1185">Reference proteome</keyword>
<feature type="transmembrane region" description="Helical" evidence="1">
    <location>
        <begin position="6"/>
        <end position="28"/>
    </location>
</feature>
<proteinExistence type="predicted"/>
<name>A0A1H1UIF9_9MICO</name>
<evidence type="ECO:0000313" key="4">
    <source>
        <dbReference type="Proteomes" id="UP000199482"/>
    </source>
</evidence>
<accession>A0A1H1UIF9</accession>
<feature type="transmembrane region" description="Helical" evidence="1">
    <location>
        <begin position="63"/>
        <end position="80"/>
    </location>
</feature>
<evidence type="ECO:0000313" key="5">
    <source>
        <dbReference type="Proteomes" id="UP000893823"/>
    </source>
</evidence>
<dbReference type="Pfam" id="PF20176">
    <property type="entry name" value="DUF6541"/>
    <property type="match status" value="1"/>
</dbReference>
<keyword evidence="1" id="KW-1133">Transmembrane helix</keyword>
<reference evidence="3" key="1">
    <citation type="submission" date="2016-10" db="EMBL/GenBank/DDBJ databases">
        <authorList>
            <person name="de Groot N.N."/>
        </authorList>
    </citation>
    <scope>NUCLEOTIDE SEQUENCE [LARGE SCALE GENOMIC DNA]</scope>
    <source>
        <strain evidence="3">CPCC 202695</strain>
    </source>
</reference>
<feature type="transmembrane region" description="Helical" evidence="1">
    <location>
        <begin position="241"/>
        <end position="262"/>
    </location>
</feature>
<gene>
    <name evidence="2" type="ORF">BCL57_002378</name>
    <name evidence="3" type="ORF">SAMN04489721_1797</name>
</gene>
<dbReference type="OrthoDB" id="3169698at2"/>
<feature type="transmembrane region" description="Helical" evidence="1">
    <location>
        <begin position="317"/>
        <end position="335"/>
    </location>
</feature>
<feature type="transmembrane region" description="Helical" evidence="1">
    <location>
        <begin position="183"/>
        <end position="207"/>
    </location>
</feature>
<feature type="transmembrane region" description="Helical" evidence="1">
    <location>
        <begin position="396"/>
        <end position="415"/>
    </location>
</feature>
<evidence type="ECO:0000256" key="1">
    <source>
        <dbReference type="SAM" id="Phobius"/>
    </source>
</evidence>
<feature type="transmembrane region" description="Helical" evidence="1">
    <location>
        <begin position="500"/>
        <end position="521"/>
    </location>
</feature>
<organism evidence="3 4">
    <name type="scientific">Agromyces flavus</name>
    <dbReference type="NCBI Taxonomy" id="589382"/>
    <lineage>
        <taxon>Bacteria</taxon>
        <taxon>Bacillati</taxon>
        <taxon>Actinomycetota</taxon>
        <taxon>Actinomycetes</taxon>
        <taxon>Micrococcales</taxon>
        <taxon>Microbacteriaceae</taxon>
        <taxon>Agromyces</taxon>
    </lineage>
</organism>
<dbReference type="RefSeq" id="WP_133988574.1">
    <property type="nucleotide sequence ID" value="NZ_BMDN01000004.1"/>
</dbReference>